<dbReference type="InterPro" id="IPR006162">
    <property type="entry name" value="Ppantetheine_attach_site"/>
</dbReference>
<dbReference type="RefSeq" id="WP_285609010.1">
    <property type="nucleotide sequence ID" value="NZ_BSSD01000002.1"/>
</dbReference>
<dbReference type="GO" id="GO:0005829">
    <property type="term" value="C:cytosol"/>
    <property type="evidence" value="ECO:0007669"/>
    <property type="project" value="TreeGrafter"/>
</dbReference>
<dbReference type="AlphaFoldDB" id="A0A9W6QLU0"/>
<dbReference type="InterPro" id="IPR029058">
    <property type="entry name" value="AB_hydrolase_fold"/>
</dbReference>
<dbReference type="InterPro" id="IPR020845">
    <property type="entry name" value="AMP-binding_CS"/>
</dbReference>
<dbReference type="InterPro" id="IPR000873">
    <property type="entry name" value="AMP-dep_synth/lig_dom"/>
</dbReference>
<reference evidence="5" key="1">
    <citation type="submission" date="2023-02" db="EMBL/GenBank/DDBJ databases">
        <title>Actinokineospora globicatena NBRC 15670.</title>
        <authorList>
            <person name="Ichikawa N."/>
            <person name="Sato H."/>
            <person name="Tonouchi N."/>
        </authorList>
    </citation>
    <scope>NUCLEOTIDE SEQUENCE</scope>
    <source>
        <strain evidence="5">NBRC 15670</strain>
    </source>
</reference>
<evidence type="ECO:0000313" key="6">
    <source>
        <dbReference type="Proteomes" id="UP001165042"/>
    </source>
</evidence>
<dbReference type="InterPro" id="IPR010071">
    <property type="entry name" value="AA_adenyl_dom"/>
</dbReference>
<organism evidence="5 6">
    <name type="scientific">Actinokineospora globicatena</name>
    <dbReference type="NCBI Taxonomy" id="103729"/>
    <lineage>
        <taxon>Bacteria</taxon>
        <taxon>Bacillati</taxon>
        <taxon>Actinomycetota</taxon>
        <taxon>Actinomycetes</taxon>
        <taxon>Pseudonocardiales</taxon>
        <taxon>Pseudonocardiaceae</taxon>
        <taxon>Actinokineospora</taxon>
    </lineage>
</organism>
<dbReference type="InterPro" id="IPR001031">
    <property type="entry name" value="Thioesterase"/>
</dbReference>
<dbReference type="GO" id="GO:0044550">
    <property type="term" value="P:secondary metabolite biosynthetic process"/>
    <property type="evidence" value="ECO:0007669"/>
    <property type="project" value="TreeGrafter"/>
</dbReference>
<dbReference type="Gene3D" id="3.30.559.30">
    <property type="entry name" value="Nonribosomal peptide synthetase, condensation domain"/>
    <property type="match status" value="1"/>
</dbReference>
<dbReference type="CDD" id="cd05930">
    <property type="entry name" value="A_NRPS"/>
    <property type="match status" value="1"/>
</dbReference>
<dbReference type="SUPFAM" id="SSF56801">
    <property type="entry name" value="Acetyl-CoA synthetase-like"/>
    <property type="match status" value="1"/>
</dbReference>
<dbReference type="Pfam" id="PF00975">
    <property type="entry name" value="Thioesterase"/>
    <property type="match status" value="1"/>
</dbReference>
<dbReference type="GO" id="GO:0003824">
    <property type="term" value="F:catalytic activity"/>
    <property type="evidence" value="ECO:0007669"/>
    <property type="project" value="InterPro"/>
</dbReference>
<feature type="domain" description="Carrier" evidence="4">
    <location>
        <begin position="908"/>
        <end position="983"/>
    </location>
</feature>
<dbReference type="SUPFAM" id="SSF47336">
    <property type="entry name" value="ACP-like"/>
    <property type="match status" value="1"/>
</dbReference>
<dbReference type="InterPro" id="IPR020806">
    <property type="entry name" value="PKS_PP-bd"/>
</dbReference>
<dbReference type="Pfam" id="PF13193">
    <property type="entry name" value="AMP-binding_C"/>
    <property type="match status" value="1"/>
</dbReference>
<name>A0A9W6QLU0_9PSEU</name>
<dbReference type="PANTHER" id="PTHR45527">
    <property type="entry name" value="NONRIBOSOMAL PEPTIDE SYNTHETASE"/>
    <property type="match status" value="1"/>
</dbReference>
<dbReference type="PROSITE" id="PS00012">
    <property type="entry name" value="PHOSPHOPANTETHEINE"/>
    <property type="match status" value="1"/>
</dbReference>
<dbReference type="FunFam" id="1.10.1200.10:FF:000016">
    <property type="entry name" value="Non-ribosomal peptide synthase"/>
    <property type="match status" value="1"/>
</dbReference>
<dbReference type="InterPro" id="IPR042099">
    <property type="entry name" value="ANL_N_sf"/>
</dbReference>
<protein>
    <recommendedName>
        <fullName evidence="4">Carrier domain-containing protein</fullName>
    </recommendedName>
</protein>
<evidence type="ECO:0000313" key="5">
    <source>
        <dbReference type="EMBL" id="GLW90658.1"/>
    </source>
</evidence>
<dbReference type="GO" id="GO:0008610">
    <property type="term" value="P:lipid biosynthetic process"/>
    <property type="evidence" value="ECO:0007669"/>
    <property type="project" value="UniProtKB-ARBA"/>
</dbReference>
<dbReference type="PROSITE" id="PS50075">
    <property type="entry name" value="CARRIER"/>
    <property type="match status" value="1"/>
</dbReference>
<dbReference type="InterPro" id="IPR045851">
    <property type="entry name" value="AMP-bd_C_sf"/>
</dbReference>
<dbReference type="InterPro" id="IPR001242">
    <property type="entry name" value="Condensation_dom"/>
</dbReference>
<dbReference type="Pfam" id="PF00501">
    <property type="entry name" value="AMP-binding"/>
    <property type="match status" value="1"/>
</dbReference>
<dbReference type="InterPro" id="IPR036736">
    <property type="entry name" value="ACP-like_sf"/>
</dbReference>
<keyword evidence="2" id="KW-0596">Phosphopantetheine</keyword>
<dbReference type="Gene3D" id="3.30.559.10">
    <property type="entry name" value="Chloramphenicol acetyltransferase-like domain"/>
    <property type="match status" value="1"/>
</dbReference>
<comment type="caution">
    <text evidence="5">The sequence shown here is derived from an EMBL/GenBank/DDBJ whole genome shotgun (WGS) entry which is preliminary data.</text>
</comment>
<dbReference type="EMBL" id="BSSD01000002">
    <property type="protein sequence ID" value="GLW90658.1"/>
    <property type="molecule type" value="Genomic_DNA"/>
</dbReference>
<dbReference type="Gene3D" id="3.30.300.30">
    <property type="match status" value="1"/>
</dbReference>
<evidence type="ECO:0000256" key="1">
    <source>
        <dbReference type="ARBA" id="ARBA00001957"/>
    </source>
</evidence>
<dbReference type="GO" id="GO:0043041">
    <property type="term" value="P:amino acid activation for nonribosomal peptide biosynthetic process"/>
    <property type="evidence" value="ECO:0007669"/>
    <property type="project" value="TreeGrafter"/>
</dbReference>
<dbReference type="GO" id="GO:0072330">
    <property type="term" value="P:monocarboxylic acid biosynthetic process"/>
    <property type="evidence" value="ECO:0007669"/>
    <property type="project" value="UniProtKB-ARBA"/>
</dbReference>
<dbReference type="Pfam" id="PF00550">
    <property type="entry name" value="PP-binding"/>
    <property type="match status" value="1"/>
</dbReference>
<dbReference type="CDD" id="cd19543">
    <property type="entry name" value="DCL_NRPS"/>
    <property type="match status" value="1"/>
</dbReference>
<dbReference type="FunFam" id="3.30.300.30:FF:000010">
    <property type="entry name" value="Enterobactin synthetase component F"/>
    <property type="match status" value="1"/>
</dbReference>
<keyword evidence="6" id="KW-1185">Reference proteome</keyword>
<evidence type="ECO:0000256" key="2">
    <source>
        <dbReference type="ARBA" id="ARBA00022450"/>
    </source>
</evidence>
<sequence>MSRSNIEEVLPLAPLQEGLLFHALLDAAADVYTVRTVVDLDGPVDAARLRDAAEQLVLRHAVLRTAFVQNASGAVQVVLRRVRVPWDEIDLRTTPEPPAEPFVLDKPPLIRFLLARTGETTHRLIITSHHILIDGWSGPLLLRDLFAFYSDTPLPRVRPYRDFLAWLSKRDNATGLTAWANLLDGVTEPTLVAPGPEGGPTRPHRLEVAVPRELGAAVRDLARRSGVTVSTVLHAAWGIVLGGLTGRDDVVFGATVSGRPADLSGVDSMVGLFINTIPVRVRLDPWATVTELLQRLHHAQTSVLDHHHLNLGEIQSSVGVGDLFDTLVVVETYPVDDAEIGKVRQAMDVRATGVDTDDATHYPLTLTAEPGDRFLLGVEYRPDRVTPERATDIGAQVVAVLAALTTDQPLGRINRPPTPVRSSVERHATTVLDLFARHADSDYPAVACDETALTFRELDALSSKLAGHLVSLGVGREDRVAVVLPRSVDVVVSMVAVWKAGAVVVPIDPAYPADRIAATLAAAQPVTVIGDAVPAHEEAWTVTGSPLGPASPDSAAYMVFTSGSTGQPKGVVATHGGVANLAAAHRAAFIDPAATKAGRQLRALNLLSFAFDGSIDPLLWLLAGHQVHVLPERLMGDSPAIVDYCARHGIDFVDAPPSLLELLLADGLRDVGLSVIATGAEAVSPRLWNELADFDGVALNLYGPTECTVDATWTTVEPGTPHIGRAISGADAVVLDSALRAVAVGVPGELYMSGAGIARGYHDRPADTASRFVADPHGTGTRLYRTGDVVRWNADGTLEFLGRADDQVKIRGHRVEPGEVEAALLAYPGIRQAAVVARTDAGISRLVGYVTPAESDSVAIRSALARTLPDHLVPAAIVALDTLPSTPNGKLDRRALPAPQYAITASRLPRTRAEEVLCGLFAELLGLQAVGVDDSFFALGGHSLLAATLAARIRAELGATPGLRAVFDAPTPAALAARLDSQDRDNAFDLLLPLRSTGSGPPLFCVHPGLGLSWSYTGLLAYIDTPIYGLQATEFAGDVDLDGVAERYADLIAATAPTGPIRLLGWSLGAVIAHAIACRLDRVTTLVLLDGYPGGDEAEEHDPNGEARFLHEWLTRAGYLVDDIDPTTMTPELAAELADVGLLAGLGAERIRRLATSMRAVANIDTNVKPGLYGGDALLVRATPGGDRTVWEPYIAGQLTTHTVAVEHEALMTPDSLRVVGPLVAAALVPTPITSGDR</sequence>
<dbReference type="InterPro" id="IPR023213">
    <property type="entry name" value="CAT-like_dom_sf"/>
</dbReference>
<comment type="cofactor">
    <cofactor evidence="1">
        <name>pantetheine 4'-phosphate</name>
        <dbReference type="ChEBI" id="CHEBI:47942"/>
    </cofactor>
</comment>
<dbReference type="InterPro" id="IPR009081">
    <property type="entry name" value="PP-bd_ACP"/>
</dbReference>
<dbReference type="Gene3D" id="3.40.50.1820">
    <property type="entry name" value="alpha/beta hydrolase"/>
    <property type="match status" value="1"/>
</dbReference>
<evidence type="ECO:0000259" key="4">
    <source>
        <dbReference type="PROSITE" id="PS50075"/>
    </source>
</evidence>
<dbReference type="Gene3D" id="3.40.50.12780">
    <property type="entry name" value="N-terminal domain of ligase-like"/>
    <property type="match status" value="1"/>
</dbReference>
<dbReference type="SUPFAM" id="SSF52777">
    <property type="entry name" value="CoA-dependent acyltransferases"/>
    <property type="match status" value="2"/>
</dbReference>
<dbReference type="SUPFAM" id="SSF53474">
    <property type="entry name" value="alpha/beta-Hydrolases"/>
    <property type="match status" value="1"/>
</dbReference>
<proteinExistence type="predicted"/>
<dbReference type="Proteomes" id="UP001165042">
    <property type="component" value="Unassembled WGS sequence"/>
</dbReference>
<keyword evidence="3" id="KW-0597">Phosphoprotein</keyword>
<dbReference type="NCBIfam" id="TIGR01733">
    <property type="entry name" value="AA-adenyl-dom"/>
    <property type="match status" value="1"/>
</dbReference>
<dbReference type="GO" id="GO:0031177">
    <property type="term" value="F:phosphopantetheine binding"/>
    <property type="evidence" value="ECO:0007669"/>
    <property type="project" value="InterPro"/>
</dbReference>
<evidence type="ECO:0000256" key="3">
    <source>
        <dbReference type="ARBA" id="ARBA00022553"/>
    </source>
</evidence>
<dbReference type="Pfam" id="PF00668">
    <property type="entry name" value="Condensation"/>
    <property type="match status" value="1"/>
</dbReference>
<dbReference type="SMART" id="SM00823">
    <property type="entry name" value="PKS_PP"/>
    <property type="match status" value="1"/>
</dbReference>
<gene>
    <name evidence="5" type="ORF">Aglo03_14740</name>
</gene>
<dbReference type="PROSITE" id="PS00455">
    <property type="entry name" value="AMP_BINDING"/>
    <property type="match status" value="1"/>
</dbReference>
<dbReference type="InterPro" id="IPR025110">
    <property type="entry name" value="AMP-bd_C"/>
</dbReference>
<dbReference type="PANTHER" id="PTHR45527:SF1">
    <property type="entry name" value="FATTY ACID SYNTHASE"/>
    <property type="match status" value="1"/>
</dbReference>
<accession>A0A9W6QLU0</accession>